<evidence type="ECO:0000313" key="5">
    <source>
        <dbReference type="Proteomes" id="UP001327027"/>
    </source>
</evidence>
<dbReference type="InterPro" id="IPR051796">
    <property type="entry name" value="ISF_SsuE-like"/>
</dbReference>
<comment type="caution">
    <text evidence="4">The sequence shown here is derived from an EMBL/GenBank/DDBJ whole genome shotgun (WGS) entry which is preliminary data.</text>
</comment>
<sequence>MKKGIIILGSSRGNGDTFKAVSYLKDITGFEIVDLSQKEIGHYDYEFKNKDDDFNYLFKGIVQNYETLVFATPVYWYTMSGIMKTFLDRISDFLNHEKDYGRMLRGKNMAMISCSNDDDRPKEFNLPFSRSADYLGMNYLGDMHSWIKQGVLPDEVKEKINAFALTIKN</sequence>
<gene>
    <name evidence="4" type="ORF">U6A24_16780</name>
</gene>
<dbReference type="RefSeq" id="WP_324181159.1">
    <property type="nucleotide sequence ID" value="NZ_BAABAW010000025.1"/>
</dbReference>
<keyword evidence="1" id="KW-0285">Flavoprotein</keyword>
<accession>A0ABU5ZZ83</accession>
<dbReference type="SUPFAM" id="SSF52218">
    <property type="entry name" value="Flavoproteins"/>
    <property type="match status" value="1"/>
</dbReference>
<dbReference type="Gene3D" id="3.40.50.360">
    <property type="match status" value="1"/>
</dbReference>
<dbReference type="PANTHER" id="PTHR43278">
    <property type="entry name" value="NAD(P)H-DEPENDENT FMN-CONTAINING OXIDOREDUCTASE YWQN-RELATED"/>
    <property type="match status" value="1"/>
</dbReference>
<dbReference type="InterPro" id="IPR005025">
    <property type="entry name" value="FMN_Rdtase-like_dom"/>
</dbReference>
<protein>
    <submittedName>
        <fullName evidence="4">NAD(P)H-dependent oxidoreductase</fullName>
        <ecNumber evidence="4">1.-.-.-</ecNumber>
    </submittedName>
</protein>
<evidence type="ECO:0000256" key="2">
    <source>
        <dbReference type="ARBA" id="ARBA00022643"/>
    </source>
</evidence>
<feature type="domain" description="NADPH-dependent FMN reductase-like" evidence="3">
    <location>
        <begin position="5"/>
        <end position="142"/>
    </location>
</feature>
<evidence type="ECO:0000313" key="4">
    <source>
        <dbReference type="EMBL" id="MEB3347131.1"/>
    </source>
</evidence>
<organism evidence="4 5">
    <name type="scientific">Aquimarina gracilis</name>
    <dbReference type="NCBI Taxonomy" id="874422"/>
    <lineage>
        <taxon>Bacteria</taxon>
        <taxon>Pseudomonadati</taxon>
        <taxon>Bacteroidota</taxon>
        <taxon>Flavobacteriia</taxon>
        <taxon>Flavobacteriales</taxon>
        <taxon>Flavobacteriaceae</taxon>
        <taxon>Aquimarina</taxon>
    </lineage>
</organism>
<name>A0ABU5ZZ83_9FLAO</name>
<dbReference type="EMBL" id="JAYKLX010000008">
    <property type="protein sequence ID" value="MEB3347131.1"/>
    <property type="molecule type" value="Genomic_DNA"/>
</dbReference>
<evidence type="ECO:0000259" key="3">
    <source>
        <dbReference type="Pfam" id="PF03358"/>
    </source>
</evidence>
<dbReference type="InterPro" id="IPR029039">
    <property type="entry name" value="Flavoprotein-like_sf"/>
</dbReference>
<evidence type="ECO:0000256" key="1">
    <source>
        <dbReference type="ARBA" id="ARBA00022630"/>
    </source>
</evidence>
<dbReference type="Pfam" id="PF03358">
    <property type="entry name" value="FMN_red"/>
    <property type="match status" value="1"/>
</dbReference>
<keyword evidence="4" id="KW-0560">Oxidoreductase</keyword>
<keyword evidence="2" id="KW-0288">FMN</keyword>
<dbReference type="Proteomes" id="UP001327027">
    <property type="component" value="Unassembled WGS sequence"/>
</dbReference>
<proteinExistence type="predicted"/>
<dbReference type="EC" id="1.-.-.-" evidence="4"/>
<keyword evidence="5" id="KW-1185">Reference proteome</keyword>
<dbReference type="PANTHER" id="PTHR43278:SF4">
    <property type="entry name" value="NAD(P)H-DEPENDENT FMN-CONTAINING OXIDOREDUCTASE YWQN-RELATED"/>
    <property type="match status" value="1"/>
</dbReference>
<reference evidence="4 5" key="1">
    <citation type="journal article" date="2013" name="Int. J. Syst. Evol. Microbiol.">
        <title>Aquimarina gracilis sp. nov., isolated from the gut microflora of a mussel, Mytilus coruscus, and emended description of Aquimarina spongiae.</title>
        <authorList>
            <person name="Park S.C."/>
            <person name="Choe H.N."/>
            <person name="Baik K.S."/>
            <person name="Seong C.N."/>
        </authorList>
    </citation>
    <scope>NUCLEOTIDE SEQUENCE [LARGE SCALE GENOMIC DNA]</scope>
    <source>
        <strain evidence="4 5">PSC32</strain>
    </source>
</reference>
<dbReference type="GO" id="GO:0016491">
    <property type="term" value="F:oxidoreductase activity"/>
    <property type="evidence" value="ECO:0007669"/>
    <property type="project" value="UniProtKB-KW"/>
</dbReference>